<evidence type="ECO:0000256" key="12">
    <source>
        <dbReference type="ARBA" id="ARBA00023006"/>
    </source>
</evidence>
<evidence type="ECO:0000256" key="11">
    <source>
        <dbReference type="ARBA" id="ARBA00022989"/>
    </source>
</evidence>
<evidence type="ECO:0000256" key="10">
    <source>
        <dbReference type="ARBA" id="ARBA00022927"/>
    </source>
</evidence>
<dbReference type="AlphaFoldDB" id="A0A058ZD45"/>
<evidence type="ECO:0000256" key="15">
    <source>
        <dbReference type="ARBA" id="ARBA00023136"/>
    </source>
</evidence>
<dbReference type="RefSeq" id="XP_009493431.1">
    <property type="nucleotide sequence ID" value="XM_009495156.1"/>
</dbReference>
<evidence type="ECO:0000256" key="8">
    <source>
        <dbReference type="ARBA" id="ARBA00022692"/>
    </source>
</evidence>
<evidence type="ECO:0000256" key="16">
    <source>
        <dbReference type="ARBA" id="ARBA00023157"/>
    </source>
</evidence>
<evidence type="ECO:0000256" key="3">
    <source>
        <dbReference type="ARBA" id="ARBA00004394"/>
    </source>
</evidence>
<accession>A0A058ZD45</accession>
<evidence type="ECO:0000259" key="19">
    <source>
        <dbReference type="PROSITE" id="PS51914"/>
    </source>
</evidence>
<evidence type="ECO:0000313" key="21">
    <source>
        <dbReference type="Proteomes" id="UP000030693"/>
    </source>
</evidence>
<evidence type="ECO:0000256" key="5">
    <source>
        <dbReference type="ARBA" id="ARBA00005363"/>
    </source>
</evidence>
<dbReference type="InterPro" id="IPR044865">
    <property type="entry name" value="MRH_dom"/>
</dbReference>
<evidence type="ECO:0000256" key="13">
    <source>
        <dbReference type="ARBA" id="ARBA00023034"/>
    </source>
</evidence>
<proteinExistence type="inferred from homology"/>
<dbReference type="GO" id="GO:0006914">
    <property type="term" value="P:autophagy"/>
    <property type="evidence" value="ECO:0007669"/>
    <property type="project" value="UniProtKB-KW"/>
</dbReference>
<dbReference type="eggNOG" id="ENOG502S657">
    <property type="taxonomic scope" value="Eukaryota"/>
</dbReference>
<dbReference type="GO" id="GO:0015031">
    <property type="term" value="P:protein transport"/>
    <property type="evidence" value="ECO:0007669"/>
    <property type="project" value="UniProtKB-KW"/>
</dbReference>
<evidence type="ECO:0000256" key="4">
    <source>
        <dbReference type="ARBA" id="ARBA00004472"/>
    </source>
</evidence>
<evidence type="ECO:0000256" key="9">
    <source>
        <dbReference type="ARBA" id="ARBA00022729"/>
    </source>
</evidence>
<dbReference type="Pfam" id="PF09451">
    <property type="entry name" value="ATG27"/>
    <property type="match status" value="1"/>
</dbReference>
<keyword evidence="21" id="KW-1185">Reference proteome</keyword>
<dbReference type="EMBL" id="KB932202">
    <property type="protein sequence ID" value="KCV71853.1"/>
    <property type="molecule type" value="Genomic_DNA"/>
</dbReference>
<keyword evidence="16" id="KW-1015">Disulfide bond</keyword>
<dbReference type="GO" id="GO:0034045">
    <property type="term" value="C:phagophore assembly site membrane"/>
    <property type="evidence" value="ECO:0007669"/>
    <property type="project" value="UniProtKB-SubCell"/>
</dbReference>
<dbReference type="Gene3D" id="2.70.130.10">
    <property type="entry name" value="Mannose-6-phosphate receptor binding domain"/>
    <property type="match status" value="1"/>
</dbReference>
<feature type="transmembrane region" description="Helical" evidence="18">
    <location>
        <begin position="156"/>
        <end position="176"/>
    </location>
</feature>
<evidence type="ECO:0000256" key="14">
    <source>
        <dbReference type="ARBA" id="ARBA00023128"/>
    </source>
</evidence>
<keyword evidence="8 18" id="KW-0812">Transmembrane</keyword>
<evidence type="ECO:0000256" key="6">
    <source>
        <dbReference type="ARBA" id="ARBA00013776"/>
    </source>
</evidence>
<comment type="similarity">
    <text evidence="5">Belongs to the ATG27 family.</text>
</comment>
<dbReference type="GO" id="GO:0010008">
    <property type="term" value="C:endosome membrane"/>
    <property type="evidence" value="ECO:0007669"/>
    <property type="project" value="UniProtKB-SubCell"/>
</dbReference>
<dbReference type="OrthoDB" id="29460at2759"/>
<organism evidence="20">
    <name type="scientific">Fonticula alba</name>
    <name type="common">Slime mold</name>
    <dbReference type="NCBI Taxonomy" id="691883"/>
    <lineage>
        <taxon>Eukaryota</taxon>
        <taxon>Rotosphaerida</taxon>
        <taxon>Fonticulaceae</taxon>
        <taxon>Fonticula</taxon>
    </lineage>
</organism>
<dbReference type="PROSITE" id="PS51914">
    <property type="entry name" value="MRH"/>
    <property type="match status" value="1"/>
</dbReference>
<keyword evidence="11 18" id="KW-1133">Transmembrane helix</keyword>
<comment type="subcellular location">
    <subcellularLocation>
        <location evidence="2">Cytoplasmic vesicle membrane</location>
        <topology evidence="2">Single-pass type I membrane protein</topology>
    </subcellularLocation>
    <subcellularLocation>
        <location evidence="3">Golgi apparatus membrane</location>
    </subcellularLocation>
    <subcellularLocation>
        <location evidence="1">Mitochondrion membrane</location>
        <topology evidence="1">Single-pass membrane protein</topology>
    </subcellularLocation>
    <subcellularLocation>
        <location evidence="4">Preautophagosomal structure membrane</location>
        <topology evidence="4">Single-pass type I membrane protein</topology>
    </subcellularLocation>
</comment>
<keyword evidence="10" id="KW-0653">Protein transport</keyword>
<keyword evidence="7" id="KW-0813">Transport</keyword>
<keyword evidence="12" id="KW-0072">Autophagy</keyword>
<dbReference type="GO" id="GO:0005802">
    <property type="term" value="C:trans-Golgi network"/>
    <property type="evidence" value="ECO:0007669"/>
    <property type="project" value="TreeGrafter"/>
</dbReference>
<dbReference type="SUPFAM" id="SSF50911">
    <property type="entry name" value="Mannose 6-phosphate receptor domain"/>
    <property type="match status" value="1"/>
</dbReference>
<keyword evidence="15 18" id="KW-0472">Membrane</keyword>
<keyword evidence="9" id="KW-0732">Signal</keyword>
<dbReference type="InterPro" id="IPR009011">
    <property type="entry name" value="Man6P_isomerase_rcpt-bd_dom_sf"/>
</dbReference>
<keyword evidence="13" id="KW-0333">Golgi apparatus</keyword>
<dbReference type="PANTHER" id="PTHR15071">
    <property type="entry name" value="MANNOSE-6-PHOSPHATE RECEPTOR FAMILY MEMBER"/>
    <property type="match status" value="1"/>
</dbReference>
<dbReference type="InterPro" id="IPR018939">
    <property type="entry name" value="Autophagy-rel_prot_27"/>
</dbReference>
<dbReference type="Proteomes" id="UP000030693">
    <property type="component" value="Unassembled WGS sequence"/>
</dbReference>
<protein>
    <recommendedName>
        <fullName evidence="6">Autophagy-related protein 27</fullName>
    </recommendedName>
</protein>
<evidence type="ECO:0000313" key="20">
    <source>
        <dbReference type="EMBL" id="KCV71853.1"/>
    </source>
</evidence>
<dbReference type="GO" id="GO:0000139">
    <property type="term" value="C:Golgi membrane"/>
    <property type="evidence" value="ECO:0007669"/>
    <property type="project" value="UniProtKB-SubCell"/>
</dbReference>
<evidence type="ECO:0000256" key="1">
    <source>
        <dbReference type="ARBA" id="ARBA00004304"/>
    </source>
</evidence>
<dbReference type="PANTHER" id="PTHR15071:SF0">
    <property type="entry name" value="MANNOSE 6-PHOSPHATE RECEPTOR-LIKE PROTEIN 1"/>
    <property type="match status" value="1"/>
</dbReference>
<dbReference type="GO" id="GO:0031966">
    <property type="term" value="C:mitochondrial membrane"/>
    <property type="evidence" value="ECO:0007669"/>
    <property type="project" value="UniProtKB-SubCell"/>
</dbReference>
<reference evidence="20" key="1">
    <citation type="submission" date="2013-04" db="EMBL/GenBank/DDBJ databases">
        <title>The Genome Sequence of Fonticula alba ATCC 38817.</title>
        <authorList>
            <consortium name="The Broad Institute Genomics Platform"/>
            <person name="Russ C."/>
            <person name="Cuomo C."/>
            <person name="Burger G."/>
            <person name="Gray M.W."/>
            <person name="Holland P.W.H."/>
            <person name="King N."/>
            <person name="Lang F.B.F."/>
            <person name="Roger A.J."/>
            <person name="Ruiz-Trillo I."/>
            <person name="Brown M."/>
            <person name="Walker B."/>
            <person name="Young S."/>
            <person name="Zeng Q."/>
            <person name="Gargeya S."/>
            <person name="Fitzgerald M."/>
            <person name="Haas B."/>
            <person name="Abouelleil A."/>
            <person name="Allen A.W."/>
            <person name="Alvarado L."/>
            <person name="Arachchi H.M."/>
            <person name="Berlin A.M."/>
            <person name="Chapman S.B."/>
            <person name="Gainer-Dewar J."/>
            <person name="Goldberg J."/>
            <person name="Griggs A."/>
            <person name="Gujja S."/>
            <person name="Hansen M."/>
            <person name="Howarth C."/>
            <person name="Imamovic A."/>
            <person name="Ireland A."/>
            <person name="Larimer J."/>
            <person name="McCowan C."/>
            <person name="Murphy C."/>
            <person name="Pearson M."/>
            <person name="Poon T.W."/>
            <person name="Priest M."/>
            <person name="Roberts A."/>
            <person name="Saif S."/>
            <person name="Shea T."/>
            <person name="Sisk P."/>
            <person name="Sykes S."/>
            <person name="Wortman J."/>
            <person name="Nusbaum C."/>
            <person name="Birren B."/>
        </authorList>
    </citation>
    <scope>NUCLEOTIDE SEQUENCE [LARGE SCALE GENOMIC DNA]</scope>
    <source>
        <strain evidence="20">ATCC 38817</strain>
    </source>
</reference>
<gene>
    <name evidence="20" type="ORF">H696_01267</name>
</gene>
<keyword evidence="14" id="KW-0496">Mitochondrion</keyword>
<feature type="domain" description="MRH" evidence="19">
    <location>
        <begin position="29"/>
        <end position="145"/>
    </location>
</feature>
<evidence type="ECO:0000256" key="7">
    <source>
        <dbReference type="ARBA" id="ARBA00022448"/>
    </source>
</evidence>
<name>A0A058ZD45_FONAL</name>
<keyword evidence="17" id="KW-0968">Cytoplasmic vesicle</keyword>
<dbReference type="GeneID" id="20525992"/>
<evidence type="ECO:0000256" key="2">
    <source>
        <dbReference type="ARBA" id="ARBA00004358"/>
    </source>
</evidence>
<evidence type="ECO:0000256" key="18">
    <source>
        <dbReference type="SAM" id="Phobius"/>
    </source>
</evidence>
<evidence type="ECO:0000256" key="17">
    <source>
        <dbReference type="ARBA" id="ARBA00023329"/>
    </source>
</evidence>
<sequence>MGRITCEHLPHPWITPRRESLRAGTPARLPAVDWTVTSADGDLSINPCAPLKQSVCDSSSYACLNQGSYFTNYASQYGSSKSNPEDTIVTINLNQGDYCMLNNPYNVDVIFTCGSGEGTPVPVGHSDSDPCKYVVTWSTKYACAGKSSSGGISGGGVFLIIFFVTLILYFSIGAFYNYKFRGLQGIEILPNSEFWMSLPSYIKDGCRFTYQKIMGLFGGSSSSGGHESF</sequence>